<keyword evidence="6 10" id="KW-0573">Peptidoglycan synthesis</keyword>
<comment type="pathway">
    <text evidence="10">Cell wall biogenesis; peptidoglycan biosynthesis.</text>
</comment>
<dbReference type="Pfam" id="PF03033">
    <property type="entry name" value="Glyco_transf_28"/>
    <property type="match status" value="1"/>
</dbReference>
<evidence type="ECO:0000256" key="4">
    <source>
        <dbReference type="ARBA" id="ARBA00022679"/>
    </source>
</evidence>
<dbReference type="EC" id="2.4.1.227" evidence="10"/>
<dbReference type="GO" id="GO:0051301">
    <property type="term" value="P:cell division"/>
    <property type="evidence" value="ECO:0007669"/>
    <property type="project" value="UniProtKB-KW"/>
</dbReference>
<evidence type="ECO:0000256" key="5">
    <source>
        <dbReference type="ARBA" id="ARBA00022960"/>
    </source>
</evidence>
<keyword evidence="3 10" id="KW-0328">Glycosyltransferase</keyword>
<evidence type="ECO:0000256" key="6">
    <source>
        <dbReference type="ARBA" id="ARBA00022984"/>
    </source>
</evidence>
<keyword evidence="2 10" id="KW-0132">Cell division</keyword>
<feature type="binding site" evidence="10">
    <location>
        <begin position="17"/>
        <end position="19"/>
    </location>
    <ligand>
        <name>UDP-N-acetyl-alpha-D-glucosamine</name>
        <dbReference type="ChEBI" id="CHEBI:57705"/>
    </ligand>
</feature>
<feature type="binding site" evidence="10">
    <location>
        <position position="129"/>
    </location>
    <ligand>
        <name>UDP-N-acetyl-alpha-D-glucosamine</name>
        <dbReference type="ChEBI" id="CHEBI:57705"/>
    </ligand>
</feature>
<keyword evidence="1 10" id="KW-1003">Cell membrane</keyword>
<dbReference type="AlphaFoldDB" id="A0A5S9QD94"/>
<dbReference type="UniPathway" id="UPA00219"/>
<dbReference type="GO" id="GO:0005975">
    <property type="term" value="P:carbohydrate metabolic process"/>
    <property type="evidence" value="ECO:0007669"/>
    <property type="project" value="InterPro"/>
</dbReference>
<feature type="binding site" evidence="10">
    <location>
        <position position="165"/>
    </location>
    <ligand>
        <name>UDP-N-acetyl-alpha-D-glucosamine</name>
        <dbReference type="ChEBI" id="CHEBI:57705"/>
    </ligand>
</feature>
<gene>
    <name evidence="10 13" type="primary">murG</name>
    <name evidence="13" type="ORF">DPBNPPHM_01819</name>
</gene>
<dbReference type="Proteomes" id="UP000434580">
    <property type="component" value="Unassembled WGS sequence"/>
</dbReference>
<evidence type="ECO:0000313" key="13">
    <source>
        <dbReference type="EMBL" id="CAA0114297.1"/>
    </source>
</evidence>
<feature type="binding site" evidence="10">
    <location>
        <position position="198"/>
    </location>
    <ligand>
        <name>UDP-N-acetyl-alpha-D-glucosamine</name>
        <dbReference type="ChEBI" id="CHEBI:57705"/>
    </ligand>
</feature>
<dbReference type="Gene3D" id="3.40.50.2000">
    <property type="entry name" value="Glycogen Phosphorylase B"/>
    <property type="match status" value="2"/>
</dbReference>
<proteinExistence type="inferred from homology"/>
<comment type="subcellular location">
    <subcellularLocation>
        <location evidence="10">Cell membrane</location>
        <topology evidence="10">Peripheral membrane protein</topology>
        <orientation evidence="10">Cytoplasmic side</orientation>
    </subcellularLocation>
</comment>
<dbReference type="PANTHER" id="PTHR21015">
    <property type="entry name" value="UDP-N-ACETYLGLUCOSAMINE--N-ACETYLMURAMYL-(PENTAPEPTIDE) PYROPHOSPHORYL-UNDECAPRENOL N-ACETYLGLUCOSAMINE TRANSFERASE 1"/>
    <property type="match status" value="1"/>
</dbReference>
<dbReference type="GO" id="GO:0008360">
    <property type="term" value="P:regulation of cell shape"/>
    <property type="evidence" value="ECO:0007669"/>
    <property type="project" value="UniProtKB-KW"/>
</dbReference>
<comment type="similarity">
    <text evidence="10">Belongs to the glycosyltransferase 28 family. MurG subfamily.</text>
</comment>
<comment type="catalytic activity">
    <reaction evidence="10">
        <text>di-trans,octa-cis-undecaprenyl diphospho-N-acetyl-alpha-D-muramoyl-L-alanyl-D-glutamyl-meso-2,6-diaminopimeloyl-D-alanyl-D-alanine + UDP-N-acetyl-alpha-D-glucosamine = di-trans,octa-cis-undecaprenyl diphospho-[N-acetyl-alpha-D-glucosaminyl-(1-&gt;4)]-N-acetyl-alpha-D-muramoyl-L-alanyl-D-glutamyl-meso-2,6-diaminopimeloyl-D-alanyl-D-alanine + UDP + H(+)</text>
        <dbReference type="Rhea" id="RHEA:31227"/>
        <dbReference type="ChEBI" id="CHEBI:15378"/>
        <dbReference type="ChEBI" id="CHEBI:57705"/>
        <dbReference type="ChEBI" id="CHEBI:58223"/>
        <dbReference type="ChEBI" id="CHEBI:61387"/>
        <dbReference type="ChEBI" id="CHEBI:61388"/>
        <dbReference type="EC" id="2.4.1.227"/>
    </reaction>
</comment>
<evidence type="ECO:0000256" key="8">
    <source>
        <dbReference type="ARBA" id="ARBA00023306"/>
    </source>
</evidence>
<dbReference type="SUPFAM" id="SSF53756">
    <property type="entry name" value="UDP-Glycosyltransferase/glycogen phosphorylase"/>
    <property type="match status" value="1"/>
</dbReference>
<dbReference type="GO" id="GO:0005886">
    <property type="term" value="C:plasma membrane"/>
    <property type="evidence" value="ECO:0007669"/>
    <property type="project" value="UniProtKB-SubCell"/>
</dbReference>
<evidence type="ECO:0000256" key="1">
    <source>
        <dbReference type="ARBA" id="ARBA00022475"/>
    </source>
</evidence>
<accession>A0A5S9QD94</accession>
<dbReference type="CDD" id="cd03785">
    <property type="entry name" value="GT28_MurG"/>
    <property type="match status" value="1"/>
</dbReference>
<evidence type="ECO:0000313" key="14">
    <source>
        <dbReference type="Proteomes" id="UP000434580"/>
    </source>
</evidence>
<keyword evidence="9 10" id="KW-0961">Cell wall biogenesis/degradation</keyword>
<name>A0A5S9QD94_9GAMM</name>
<feature type="binding site" evidence="10">
    <location>
        <position position="260"/>
    </location>
    <ligand>
        <name>UDP-N-acetyl-alpha-D-glucosamine</name>
        <dbReference type="ChEBI" id="CHEBI:57705"/>
    </ligand>
</feature>
<evidence type="ECO:0000256" key="2">
    <source>
        <dbReference type="ARBA" id="ARBA00022618"/>
    </source>
</evidence>
<comment type="caution">
    <text evidence="10">Lacks conserved residue(s) required for the propagation of feature annotation.</text>
</comment>
<comment type="function">
    <text evidence="10">Cell wall formation. Catalyzes the transfer of a GlcNAc subunit on undecaprenyl-pyrophosphoryl-MurNAc-pentapeptide (lipid intermediate I) to form undecaprenyl-pyrophosphoryl-MurNAc-(pentapeptide)GlcNAc (lipid intermediate II).</text>
</comment>
<dbReference type="HAMAP" id="MF_00033">
    <property type="entry name" value="MurG"/>
    <property type="match status" value="1"/>
</dbReference>
<dbReference type="PANTHER" id="PTHR21015:SF22">
    <property type="entry name" value="GLYCOSYLTRANSFERASE"/>
    <property type="match status" value="1"/>
</dbReference>
<keyword evidence="7 10" id="KW-0472">Membrane</keyword>
<dbReference type="GO" id="GO:0050511">
    <property type="term" value="F:undecaprenyldiphospho-muramoylpentapeptide beta-N-acetylglucosaminyltransferase activity"/>
    <property type="evidence" value="ECO:0007669"/>
    <property type="project" value="UniProtKB-UniRule"/>
</dbReference>
<sequence length="373" mass="39774">MTQEHRKKQILIMAGGTGGHVFPGLAVASELLSGGHSVTWLGTRKGIESRLVPEHGIDIQYIDITGVRGKGVVGLLLAPFRILKALLQSRRLIQQIKPDVVLGMGGFAAGPGGLATRLMGIPLVIHEQNAVAGTTNRILARFSKRVLQAFPDAFPAGEMVGNPVRQSICDQHAQDISTAQSPNQQGASVLRVLVVGGSLGAKAINEVMPDVAKVMGQRIQVRHQTGKGHVDAVADAYRQAGLDVSTDLSANTGVWVNAFIDDMADAYQWANLVICRSGAMTVSEIAAAGKTAVFVPFPFAIDDHQTANARWLSDNDAAVLMPQPEMNVDSLQEVIELMVNDPQVIDTMQQKAREMAIVDAATRVAGVCLEEAL</sequence>
<keyword evidence="8 10" id="KW-0131">Cell cycle</keyword>
<evidence type="ECO:0000256" key="3">
    <source>
        <dbReference type="ARBA" id="ARBA00022676"/>
    </source>
</evidence>
<dbReference type="EMBL" id="CACSII010000017">
    <property type="protein sequence ID" value="CAA0114297.1"/>
    <property type="molecule type" value="Genomic_DNA"/>
</dbReference>
<dbReference type="InterPro" id="IPR006009">
    <property type="entry name" value="GlcNAc_MurG"/>
</dbReference>
<protein>
    <recommendedName>
        <fullName evidence="10">UDP-N-acetylglucosamine--N-acetylmuramyl-(pentapeptide) pyrophosphoryl-undecaprenol N-acetylglucosamine transferase</fullName>
        <ecNumber evidence="10">2.4.1.227</ecNumber>
    </recommendedName>
    <alternativeName>
        <fullName evidence="10">Undecaprenyl-PP-MurNAc-pentapeptide-UDPGlcNAc GlcNAc transferase</fullName>
    </alternativeName>
</protein>
<evidence type="ECO:0000256" key="9">
    <source>
        <dbReference type="ARBA" id="ARBA00023316"/>
    </source>
</evidence>
<feature type="domain" description="Glycosyltransferase family 28 N-terminal" evidence="11">
    <location>
        <begin position="10"/>
        <end position="147"/>
    </location>
</feature>
<dbReference type="NCBIfam" id="TIGR01133">
    <property type="entry name" value="murG"/>
    <property type="match status" value="1"/>
</dbReference>
<keyword evidence="5 10" id="KW-0133">Cell shape</keyword>
<reference evidence="13 14" key="1">
    <citation type="submission" date="2019-11" db="EMBL/GenBank/DDBJ databases">
        <authorList>
            <person name="Holert J."/>
        </authorList>
    </citation>
    <scope>NUCLEOTIDE SEQUENCE [LARGE SCALE GENOMIC DNA]</scope>
    <source>
        <strain evidence="13">BC5_2</strain>
    </source>
</reference>
<feature type="domain" description="Glycosyl transferase family 28 C-terminal" evidence="12">
    <location>
        <begin position="192"/>
        <end position="363"/>
    </location>
</feature>
<dbReference type="GO" id="GO:0071555">
    <property type="term" value="P:cell wall organization"/>
    <property type="evidence" value="ECO:0007669"/>
    <property type="project" value="UniProtKB-KW"/>
</dbReference>
<evidence type="ECO:0000259" key="11">
    <source>
        <dbReference type="Pfam" id="PF03033"/>
    </source>
</evidence>
<dbReference type="OrthoDB" id="9808936at2"/>
<dbReference type="GO" id="GO:0009252">
    <property type="term" value="P:peptidoglycan biosynthetic process"/>
    <property type="evidence" value="ECO:0007669"/>
    <property type="project" value="UniProtKB-UniRule"/>
</dbReference>
<evidence type="ECO:0000256" key="7">
    <source>
        <dbReference type="ARBA" id="ARBA00023136"/>
    </source>
</evidence>
<evidence type="ECO:0000259" key="12">
    <source>
        <dbReference type="Pfam" id="PF04101"/>
    </source>
</evidence>
<evidence type="ECO:0000256" key="10">
    <source>
        <dbReference type="HAMAP-Rule" id="MF_00033"/>
    </source>
</evidence>
<dbReference type="InterPro" id="IPR004276">
    <property type="entry name" value="GlycoTrans_28_N"/>
</dbReference>
<feature type="binding site" evidence="10">
    <location>
        <position position="305"/>
    </location>
    <ligand>
        <name>UDP-N-acetyl-alpha-D-glucosamine</name>
        <dbReference type="ChEBI" id="CHEBI:57705"/>
    </ligand>
</feature>
<dbReference type="InterPro" id="IPR007235">
    <property type="entry name" value="Glyco_trans_28_C"/>
</dbReference>
<dbReference type="Pfam" id="PF04101">
    <property type="entry name" value="Glyco_tran_28_C"/>
    <property type="match status" value="1"/>
</dbReference>
<keyword evidence="4 10" id="KW-0808">Transferase</keyword>
<organism evidence="13 14">
    <name type="scientific">BD1-7 clade bacterium</name>
    <dbReference type="NCBI Taxonomy" id="2029982"/>
    <lineage>
        <taxon>Bacteria</taxon>
        <taxon>Pseudomonadati</taxon>
        <taxon>Pseudomonadota</taxon>
        <taxon>Gammaproteobacteria</taxon>
        <taxon>Cellvibrionales</taxon>
        <taxon>Spongiibacteraceae</taxon>
        <taxon>BD1-7 clade</taxon>
    </lineage>
</organism>